<gene>
    <name evidence="2" type="ORF">ACFSW5_00735</name>
</gene>
<dbReference type="PANTHER" id="PTHR39639">
    <property type="entry name" value="CHROMOSOME 16, WHOLE GENOME SHOTGUN SEQUENCE"/>
    <property type="match status" value="1"/>
</dbReference>
<sequence length="344" mass="39463">MARSTVQWTTYQLVKMKNQINFDLPFQRRYVRRKDRSWQSLLMHTVLTDGYIPNLLVWKNGDSLESNSRSKTKNIYYAVDCLQRLNTLFLFIDDGFALTDDIPLVGEQSVSGLKFSGLPEDLQQAVMGYSFAVTIFDESYSLEDVEEIFYRVNQTKPLSDIEQSQVLLGEDNRSVLKHITDSALFRNVNFTKADLEGYVDRKTAVQVIALLSGRDMSFSGKDMKLYMREIGKSPIDTKIVAEIEKLSEYMMEGFQDWTSKMFKSLKKSVVPSLFITARKANEMDLPAAGFGQWAQKFLIDEYDKDSEFGETLSRKTANKEVIQRRTDLMVQSMESFANAVAQSN</sequence>
<dbReference type="InterPro" id="IPR004919">
    <property type="entry name" value="GmrSD_N"/>
</dbReference>
<dbReference type="EMBL" id="JBHUMY010000001">
    <property type="protein sequence ID" value="MFD2658786.1"/>
    <property type="molecule type" value="Genomic_DNA"/>
</dbReference>
<dbReference type="PANTHER" id="PTHR39639:SF1">
    <property type="entry name" value="DUF262 DOMAIN-CONTAINING PROTEIN"/>
    <property type="match status" value="1"/>
</dbReference>
<evidence type="ECO:0000313" key="2">
    <source>
        <dbReference type="EMBL" id="MFD2658786.1"/>
    </source>
</evidence>
<feature type="domain" description="GmrSD restriction endonucleases N-terminal" evidence="1">
    <location>
        <begin position="16"/>
        <end position="162"/>
    </location>
</feature>
<dbReference type="Pfam" id="PF03235">
    <property type="entry name" value="GmrSD_N"/>
    <property type="match status" value="1"/>
</dbReference>
<evidence type="ECO:0000259" key="1">
    <source>
        <dbReference type="Pfam" id="PF03235"/>
    </source>
</evidence>
<protein>
    <submittedName>
        <fullName evidence="2">DUF262 domain-containing protein</fullName>
    </submittedName>
</protein>
<dbReference type="Proteomes" id="UP001597493">
    <property type="component" value="Unassembled WGS sequence"/>
</dbReference>
<accession>A0ABW5QQV8</accession>
<keyword evidence="3" id="KW-1185">Reference proteome</keyword>
<name>A0ABW5QQV8_9BACL</name>
<organism evidence="2 3">
    <name type="scientific">Paenibacillus thailandensis</name>
    <dbReference type="NCBI Taxonomy" id="393250"/>
    <lineage>
        <taxon>Bacteria</taxon>
        <taxon>Bacillati</taxon>
        <taxon>Bacillota</taxon>
        <taxon>Bacilli</taxon>
        <taxon>Bacillales</taxon>
        <taxon>Paenibacillaceae</taxon>
        <taxon>Paenibacillus</taxon>
    </lineage>
</organism>
<comment type="caution">
    <text evidence="2">The sequence shown here is derived from an EMBL/GenBank/DDBJ whole genome shotgun (WGS) entry which is preliminary data.</text>
</comment>
<evidence type="ECO:0000313" key="3">
    <source>
        <dbReference type="Proteomes" id="UP001597493"/>
    </source>
</evidence>
<reference evidence="3" key="1">
    <citation type="journal article" date="2019" name="Int. J. Syst. Evol. Microbiol.">
        <title>The Global Catalogue of Microorganisms (GCM) 10K type strain sequencing project: providing services to taxonomists for standard genome sequencing and annotation.</title>
        <authorList>
            <consortium name="The Broad Institute Genomics Platform"/>
            <consortium name="The Broad Institute Genome Sequencing Center for Infectious Disease"/>
            <person name="Wu L."/>
            <person name="Ma J."/>
        </authorList>
    </citation>
    <scope>NUCLEOTIDE SEQUENCE [LARGE SCALE GENOMIC DNA]</scope>
    <source>
        <strain evidence="3">TISTR 1827</strain>
    </source>
</reference>
<dbReference type="RefSeq" id="WP_379268662.1">
    <property type="nucleotide sequence ID" value="NZ_JBHUGT010000026.1"/>
</dbReference>
<proteinExistence type="predicted"/>